<dbReference type="EMBL" id="KZ309675">
    <property type="protein sequence ID" value="KAG8239491.1"/>
    <property type="molecule type" value="Genomic_DNA"/>
</dbReference>
<gene>
    <name evidence="1" type="ORF">J437_LFUL019152</name>
</gene>
<sequence>MAQVACNRGEGADFGGSPKNQIQALTIKYAIGKMQIGKLSKDQEEILKIWQENGNHQAKKKL</sequence>
<keyword evidence="2" id="KW-1185">Reference proteome</keyword>
<reference evidence="1" key="1">
    <citation type="submission" date="2013-04" db="EMBL/GenBank/DDBJ databases">
        <authorList>
            <person name="Qu J."/>
            <person name="Murali S.C."/>
            <person name="Bandaranaike D."/>
            <person name="Bellair M."/>
            <person name="Blankenburg K."/>
            <person name="Chao H."/>
            <person name="Dinh H."/>
            <person name="Doddapaneni H."/>
            <person name="Downs B."/>
            <person name="Dugan-Rocha S."/>
            <person name="Elkadiri S."/>
            <person name="Gnanaolivu R.D."/>
            <person name="Hernandez B."/>
            <person name="Javaid M."/>
            <person name="Jayaseelan J.C."/>
            <person name="Lee S."/>
            <person name="Li M."/>
            <person name="Ming W."/>
            <person name="Munidasa M."/>
            <person name="Muniz J."/>
            <person name="Nguyen L."/>
            <person name="Ongeri F."/>
            <person name="Osuji N."/>
            <person name="Pu L.-L."/>
            <person name="Puazo M."/>
            <person name="Qu C."/>
            <person name="Quiroz J."/>
            <person name="Raj R."/>
            <person name="Weissenberger G."/>
            <person name="Xin Y."/>
            <person name="Zou X."/>
            <person name="Han Y."/>
            <person name="Richards S."/>
            <person name="Worley K."/>
            <person name="Muzny D."/>
            <person name="Gibbs R."/>
        </authorList>
    </citation>
    <scope>NUCLEOTIDE SEQUENCE</scope>
    <source>
        <strain evidence="1">Sampled in the wild</strain>
    </source>
</reference>
<dbReference type="AlphaFoldDB" id="A0A8K0KQ52"/>
<proteinExistence type="predicted"/>
<dbReference type="Proteomes" id="UP000792457">
    <property type="component" value="Unassembled WGS sequence"/>
</dbReference>
<protein>
    <submittedName>
        <fullName evidence="1">Uncharacterized protein</fullName>
    </submittedName>
</protein>
<evidence type="ECO:0000313" key="2">
    <source>
        <dbReference type="Proteomes" id="UP000792457"/>
    </source>
</evidence>
<organism evidence="1 2">
    <name type="scientific">Ladona fulva</name>
    <name type="common">Scarce chaser dragonfly</name>
    <name type="synonym">Libellula fulva</name>
    <dbReference type="NCBI Taxonomy" id="123851"/>
    <lineage>
        <taxon>Eukaryota</taxon>
        <taxon>Metazoa</taxon>
        <taxon>Ecdysozoa</taxon>
        <taxon>Arthropoda</taxon>
        <taxon>Hexapoda</taxon>
        <taxon>Insecta</taxon>
        <taxon>Pterygota</taxon>
        <taxon>Palaeoptera</taxon>
        <taxon>Odonata</taxon>
        <taxon>Epiprocta</taxon>
        <taxon>Anisoptera</taxon>
        <taxon>Libelluloidea</taxon>
        <taxon>Libellulidae</taxon>
        <taxon>Ladona</taxon>
    </lineage>
</organism>
<accession>A0A8K0KQ52</accession>
<evidence type="ECO:0000313" key="1">
    <source>
        <dbReference type="EMBL" id="KAG8239491.1"/>
    </source>
</evidence>
<reference evidence="1" key="2">
    <citation type="submission" date="2017-10" db="EMBL/GenBank/DDBJ databases">
        <title>Ladona fulva Genome sequencing and assembly.</title>
        <authorList>
            <person name="Murali S."/>
            <person name="Richards S."/>
            <person name="Bandaranaike D."/>
            <person name="Bellair M."/>
            <person name="Blankenburg K."/>
            <person name="Chao H."/>
            <person name="Dinh H."/>
            <person name="Doddapaneni H."/>
            <person name="Dugan-Rocha S."/>
            <person name="Elkadiri S."/>
            <person name="Gnanaolivu R."/>
            <person name="Hernandez B."/>
            <person name="Skinner E."/>
            <person name="Javaid M."/>
            <person name="Lee S."/>
            <person name="Li M."/>
            <person name="Ming W."/>
            <person name="Munidasa M."/>
            <person name="Muniz J."/>
            <person name="Nguyen L."/>
            <person name="Hughes D."/>
            <person name="Osuji N."/>
            <person name="Pu L.-L."/>
            <person name="Puazo M."/>
            <person name="Qu C."/>
            <person name="Quiroz J."/>
            <person name="Raj R."/>
            <person name="Weissenberger G."/>
            <person name="Xin Y."/>
            <person name="Zou X."/>
            <person name="Han Y."/>
            <person name="Worley K."/>
            <person name="Muzny D."/>
            <person name="Gibbs R."/>
        </authorList>
    </citation>
    <scope>NUCLEOTIDE SEQUENCE</scope>
    <source>
        <strain evidence="1">Sampled in the wild</strain>
    </source>
</reference>
<name>A0A8K0KQ52_LADFU</name>
<comment type="caution">
    <text evidence="1">The sequence shown here is derived from an EMBL/GenBank/DDBJ whole genome shotgun (WGS) entry which is preliminary data.</text>
</comment>